<accession>A0A0E9T1U4</accession>
<name>A0A0E9T1U4_ANGAN</name>
<protein>
    <submittedName>
        <fullName evidence="1">Uncharacterized protein</fullName>
    </submittedName>
</protein>
<sequence>MGSLFSLKIQDVSLMQYLKGNRKAWTFTVFGVMVIEPGL</sequence>
<organism evidence="1">
    <name type="scientific">Anguilla anguilla</name>
    <name type="common">European freshwater eel</name>
    <name type="synonym">Muraena anguilla</name>
    <dbReference type="NCBI Taxonomy" id="7936"/>
    <lineage>
        <taxon>Eukaryota</taxon>
        <taxon>Metazoa</taxon>
        <taxon>Chordata</taxon>
        <taxon>Craniata</taxon>
        <taxon>Vertebrata</taxon>
        <taxon>Euteleostomi</taxon>
        <taxon>Actinopterygii</taxon>
        <taxon>Neopterygii</taxon>
        <taxon>Teleostei</taxon>
        <taxon>Anguilliformes</taxon>
        <taxon>Anguillidae</taxon>
        <taxon>Anguilla</taxon>
    </lineage>
</organism>
<dbReference type="AlphaFoldDB" id="A0A0E9T1U4"/>
<proteinExistence type="predicted"/>
<evidence type="ECO:0000313" key="1">
    <source>
        <dbReference type="EMBL" id="JAH47514.1"/>
    </source>
</evidence>
<reference evidence="1" key="2">
    <citation type="journal article" date="2015" name="Fish Shellfish Immunol.">
        <title>Early steps in the European eel (Anguilla anguilla)-Vibrio vulnificus interaction in the gills: Role of the RtxA13 toxin.</title>
        <authorList>
            <person name="Callol A."/>
            <person name="Pajuelo D."/>
            <person name="Ebbesson L."/>
            <person name="Teles M."/>
            <person name="MacKenzie S."/>
            <person name="Amaro C."/>
        </authorList>
    </citation>
    <scope>NUCLEOTIDE SEQUENCE</scope>
</reference>
<reference evidence="1" key="1">
    <citation type="submission" date="2014-11" db="EMBL/GenBank/DDBJ databases">
        <authorList>
            <person name="Amaro Gonzalez C."/>
        </authorList>
    </citation>
    <scope>NUCLEOTIDE SEQUENCE</scope>
</reference>
<dbReference type="EMBL" id="GBXM01061063">
    <property type="protein sequence ID" value="JAH47514.1"/>
    <property type="molecule type" value="Transcribed_RNA"/>
</dbReference>